<feature type="modified residue" description="4-aspartylphosphate" evidence="6">
    <location>
        <position position="62"/>
    </location>
</feature>
<dbReference type="CDD" id="cd00156">
    <property type="entry name" value="REC"/>
    <property type="match status" value="1"/>
</dbReference>
<gene>
    <name evidence="11" type="ORF">SM757_10895</name>
</gene>
<keyword evidence="3 6" id="KW-0597">Phosphoprotein</keyword>
<protein>
    <recommendedName>
        <fullName evidence="2">histidine kinase</fullName>
        <ecNumber evidence="2">2.7.13.3</ecNumber>
    </recommendedName>
</protein>
<dbReference type="Proteomes" id="UP001293718">
    <property type="component" value="Unassembled WGS sequence"/>
</dbReference>
<dbReference type="Gene3D" id="3.40.50.2300">
    <property type="match status" value="2"/>
</dbReference>
<dbReference type="InterPro" id="IPR036097">
    <property type="entry name" value="HisK_dim/P_sf"/>
</dbReference>
<evidence type="ECO:0000256" key="1">
    <source>
        <dbReference type="ARBA" id="ARBA00000085"/>
    </source>
</evidence>
<feature type="domain" description="Histidine kinase" evidence="8">
    <location>
        <begin position="291"/>
        <end position="509"/>
    </location>
</feature>
<dbReference type="CDD" id="cd16922">
    <property type="entry name" value="HATPase_EvgS-ArcB-TorS-like"/>
    <property type="match status" value="1"/>
</dbReference>
<dbReference type="Gene3D" id="1.10.287.130">
    <property type="match status" value="1"/>
</dbReference>
<dbReference type="SUPFAM" id="SSF55874">
    <property type="entry name" value="ATPase domain of HSP90 chaperone/DNA topoisomerase II/histidine kinase"/>
    <property type="match status" value="1"/>
</dbReference>
<evidence type="ECO:0000256" key="7">
    <source>
        <dbReference type="SAM" id="Coils"/>
    </source>
</evidence>
<dbReference type="InterPro" id="IPR013656">
    <property type="entry name" value="PAS_4"/>
</dbReference>
<evidence type="ECO:0000313" key="12">
    <source>
        <dbReference type="Proteomes" id="UP001293718"/>
    </source>
</evidence>
<keyword evidence="5" id="KW-0418">Kinase</keyword>
<keyword evidence="7" id="KW-0175">Coiled coil</keyword>
<evidence type="ECO:0000256" key="6">
    <source>
        <dbReference type="PROSITE-ProRule" id="PRU00169"/>
    </source>
</evidence>
<reference evidence="11 12" key="1">
    <citation type="submission" date="2023-11" db="EMBL/GenBank/DDBJ databases">
        <title>Draft genome of Azohydromonas lata strain H1 (DSM1123), a polyhydroxyalkanoate producer.</title>
        <authorList>
            <person name="Traversa D."/>
            <person name="D'Addabbo P."/>
            <person name="Pazzani C."/>
            <person name="Manzari C."/>
            <person name="Chiara M."/>
            <person name="Scrascia M."/>
        </authorList>
    </citation>
    <scope>NUCLEOTIDE SEQUENCE [LARGE SCALE GENOMIC DNA]</scope>
    <source>
        <strain evidence="11 12">H1</strain>
    </source>
</reference>
<feature type="domain" description="PAS" evidence="10">
    <location>
        <begin position="161"/>
        <end position="218"/>
    </location>
</feature>
<dbReference type="InterPro" id="IPR005467">
    <property type="entry name" value="His_kinase_dom"/>
</dbReference>
<feature type="modified residue" description="4-aspartylphosphate" evidence="6">
    <location>
        <position position="579"/>
    </location>
</feature>
<dbReference type="EMBL" id="JAXOJX010000014">
    <property type="protein sequence ID" value="MDZ5457076.1"/>
    <property type="molecule type" value="Genomic_DNA"/>
</dbReference>
<dbReference type="SMART" id="SM00387">
    <property type="entry name" value="HATPase_c"/>
    <property type="match status" value="1"/>
</dbReference>
<dbReference type="PROSITE" id="PS50112">
    <property type="entry name" value="PAS"/>
    <property type="match status" value="1"/>
</dbReference>
<dbReference type="Pfam" id="PF00072">
    <property type="entry name" value="Response_reg"/>
    <property type="match status" value="2"/>
</dbReference>
<dbReference type="SMART" id="SM00388">
    <property type="entry name" value="HisKA"/>
    <property type="match status" value="1"/>
</dbReference>
<evidence type="ECO:0000256" key="5">
    <source>
        <dbReference type="ARBA" id="ARBA00022777"/>
    </source>
</evidence>
<feature type="coiled-coil region" evidence="7">
    <location>
        <begin position="264"/>
        <end position="291"/>
    </location>
</feature>
<feature type="domain" description="Response regulatory" evidence="9">
    <location>
        <begin position="530"/>
        <end position="641"/>
    </location>
</feature>
<evidence type="ECO:0000313" key="11">
    <source>
        <dbReference type="EMBL" id="MDZ5457076.1"/>
    </source>
</evidence>
<organism evidence="11 12">
    <name type="scientific">Azohydromonas lata</name>
    <dbReference type="NCBI Taxonomy" id="45677"/>
    <lineage>
        <taxon>Bacteria</taxon>
        <taxon>Pseudomonadati</taxon>
        <taxon>Pseudomonadota</taxon>
        <taxon>Betaproteobacteria</taxon>
        <taxon>Burkholderiales</taxon>
        <taxon>Sphaerotilaceae</taxon>
        <taxon>Azohydromonas</taxon>
    </lineage>
</organism>
<dbReference type="PROSITE" id="PS50110">
    <property type="entry name" value="RESPONSE_REGULATORY"/>
    <property type="match status" value="2"/>
</dbReference>
<dbReference type="SMART" id="SM00448">
    <property type="entry name" value="REC"/>
    <property type="match status" value="2"/>
</dbReference>
<dbReference type="SUPFAM" id="SSF55785">
    <property type="entry name" value="PYP-like sensor domain (PAS domain)"/>
    <property type="match status" value="1"/>
</dbReference>
<dbReference type="InterPro" id="IPR004358">
    <property type="entry name" value="Sig_transdc_His_kin-like_C"/>
</dbReference>
<dbReference type="PANTHER" id="PTHR43047:SF72">
    <property type="entry name" value="OSMOSENSING HISTIDINE PROTEIN KINASE SLN1"/>
    <property type="match status" value="1"/>
</dbReference>
<name>A0ABU5IDA0_9BURK</name>
<dbReference type="SUPFAM" id="SSF47384">
    <property type="entry name" value="Homodimeric domain of signal transducing histidine kinase"/>
    <property type="match status" value="1"/>
</dbReference>
<dbReference type="SMART" id="SM00091">
    <property type="entry name" value="PAS"/>
    <property type="match status" value="1"/>
</dbReference>
<accession>A0ABU5IDA0</accession>
<dbReference type="Pfam" id="PF00512">
    <property type="entry name" value="HisKA"/>
    <property type="match status" value="1"/>
</dbReference>
<comment type="caution">
    <text evidence="11">The sequence shown here is derived from an EMBL/GenBank/DDBJ whole genome shotgun (WGS) entry which is preliminary data.</text>
</comment>
<dbReference type="Pfam" id="PF08448">
    <property type="entry name" value="PAS_4"/>
    <property type="match status" value="1"/>
</dbReference>
<comment type="catalytic activity">
    <reaction evidence="1">
        <text>ATP + protein L-histidine = ADP + protein N-phospho-L-histidine.</text>
        <dbReference type="EC" id="2.7.13.3"/>
    </reaction>
</comment>
<dbReference type="PANTHER" id="PTHR43047">
    <property type="entry name" value="TWO-COMPONENT HISTIDINE PROTEIN KINASE"/>
    <property type="match status" value="1"/>
</dbReference>
<proteinExistence type="predicted"/>
<dbReference type="CDD" id="cd00130">
    <property type="entry name" value="PAS"/>
    <property type="match status" value="1"/>
</dbReference>
<sequence length="646" mass="69888">MAEPRGRGLQVLLLEDSRFDAELIGECLREHYPSSRLQVVSDEAGFAAALAAAPQPQLVLSDYELPGFSGAQALELARVLAPQVPFIFVSGVIGEDNAVELLKRGATDYVSKSRLQRLPVVVERALREVAERDGRDRAERQLREADALHARVVDALHDYAVIVLDREGCIRSWNRGAQDVFGFAREQVLGHRADLLYTPQDRRAFVFEDGLQQALAQGKATDARWMMRRDGSQRRVEGLTMPLHGGAAGEPSGFCKVLHDVTEAHAHEARLRAAKEEAEQANQAKDRFLAMLSHELRTPLTPISSAVYLLEQVAQIPAQYRKLLPMIRRNVALEARLIEDLLDLTSINAGKLTLHLQPVDMHRLVQAVAEMLAEEVATKRLQLTLALQAPHSVVMADEARMQQVLWNVVRNAIKFTPEGGRITLRTASGDGGFTITCTDDGIGIDAAALPHLFTPFRQGDSDTTRRFGGLGLGLAIARGLVGEHGGSIEAASDGLGLGARLTIRVPVSLQPAQSADAPAAPSLAEDDGTRLLLVEDNEDAAEAMRLSLEDLGYRVTHVGTRADALSVARERHFDVVLTDLGLPDGSGIDVGRALCGSCPVIALSGYGAPSDVERSTRAGFSGHVVKPADPSAVHTLLQRVLAQRAA</sequence>
<keyword evidence="4" id="KW-0808">Transferase</keyword>
<dbReference type="InterPro" id="IPR011006">
    <property type="entry name" value="CheY-like_superfamily"/>
</dbReference>
<dbReference type="NCBIfam" id="TIGR00229">
    <property type="entry name" value="sensory_box"/>
    <property type="match status" value="1"/>
</dbReference>
<dbReference type="InterPro" id="IPR000014">
    <property type="entry name" value="PAS"/>
</dbReference>
<dbReference type="SUPFAM" id="SSF52172">
    <property type="entry name" value="CheY-like"/>
    <property type="match status" value="2"/>
</dbReference>
<dbReference type="InterPro" id="IPR003594">
    <property type="entry name" value="HATPase_dom"/>
</dbReference>
<evidence type="ECO:0000259" key="8">
    <source>
        <dbReference type="PROSITE" id="PS50109"/>
    </source>
</evidence>
<keyword evidence="12" id="KW-1185">Reference proteome</keyword>
<evidence type="ECO:0000259" key="10">
    <source>
        <dbReference type="PROSITE" id="PS50112"/>
    </source>
</evidence>
<dbReference type="RefSeq" id="WP_322465490.1">
    <property type="nucleotide sequence ID" value="NZ_JAXOJX010000014.1"/>
</dbReference>
<dbReference type="PROSITE" id="PS50109">
    <property type="entry name" value="HIS_KIN"/>
    <property type="match status" value="1"/>
</dbReference>
<evidence type="ECO:0000256" key="3">
    <source>
        <dbReference type="ARBA" id="ARBA00022553"/>
    </source>
</evidence>
<dbReference type="CDD" id="cd00082">
    <property type="entry name" value="HisKA"/>
    <property type="match status" value="1"/>
</dbReference>
<dbReference type="InterPro" id="IPR003661">
    <property type="entry name" value="HisK_dim/P_dom"/>
</dbReference>
<dbReference type="InterPro" id="IPR035965">
    <property type="entry name" value="PAS-like_dom_sf"/>
</dbReference>
<dbReference type="Gene3D" id="3.30.450.20">
    <property type="entry name" value="PAS domain"/>
    <property type="match status" value="1"/>
</dbReference>
<evidence type="ECO:0000256" key="4">
    <source>
        <dbReference type="ARBA" id="ARBA00022679"/>
    </source>
</evidence>
<feature type="domain" description="Response regulatory" evidence="9">
    <location>
        <begin position="10"/>
        <end position="127"/>
    </location>
</feature>
<dbReference type="PRINTS" id="PR00344">
    <property type="entry name" value="BCTRLSENSOR"/>
</dbReference>
<dbReference type="Gene3D" id="3.30.565.10">
    <property type="entry name" value="Histidine kinase-like ATPase, C-terminal domain"/>
    <property type="match status" value="1"/>
</dbReference>
<dbReference type="EC" id="2.7.13.3" evidence="2"/>
<evidence type="ECO:0000256" key="2">
    <source>
        <dbReference type="ARBA" id="ARBA00012438"/>
    </source>
</evidence>
<evidence type="ECO:0000259" key="9">
    <source>
        <dbReference type="PROSITE" id="PS50110"/>
    </source>
</evidence>
<dbReference type="InterPro" id="IPR036890">
    <property type="entry name" value="HATPase_C_sf"/>
</dbReference>
<dbReference type="InterPro" id="IPR001789">
    <property type="entry name" value="Sig_transdc_resp-reg_receiver"/>
</dbReference>
<dbReference type="Pfam" id="PF02518">
    <property type="entry name" value="HATPase_c"/>
    <property type="match status" value="1"/>
</dbReference>